<proteinExistence type="predicted"/>
<reference evidence="1 2" key="1">
    <citation type="submission" date="2020-08" db="EMBL/GenBank/DDBJ databases">
        <title>Sequencing the genomes of 1000 actinobacteria strains.</title>
        <authorList>
            <person name="Klenk H.-P."/>
        </authorList>
    </citation>
    <scope>NUCLEOTIDE SEQUENCE [LARGE SCALE GENOMIC DNA]</scope>
    <source>
        <strain evidence="1 2">DSM 45886</strain>
    </source>
</reference>
<comment type="caution">
    <text evidence="1">The sequence shown here is derived from an EMBL/GenBank/DDBJ whole genome shotgun (WGS) entry which is preliminary data.</text>
</comment>
<dbReference type="RefSeq" id="WP_184535011.1">
    <property type="nucleotide sequence ID" value="NZ_JACHJW010000001.1"/>
</dbReference>
<sequence length="143" mass="15303">MGSSTPEPSKSLTDRTIDAYVRQLDPGRGIVGYDPIEFFGGDAATRACDEDGIPAQDRSAEWCNDMYIRNPVQETVEATLAAGATMTMYYSMAVSCAEQPCKLTLEQFAAEVAQRVAGDGPGLLAHIVIKDGAVLSIAHIYTP</sequence>
<evidence type="ECO:0000313" key="2">
    <source>
        <dbReference type="Proteomes" id="UP000578819"/>
    </source>
</evidence>
<dbReference type="Proteomes" id="UP000578819">
    <property type="component" value="Unassembled WGS sequence"/>
</dbReference>
<keyword evidence="2" id="KW-1185">Reference proteome</keyword>
<protein>
    <submittedName>
        <fullName evidence="1">Uncharacterized protein</fullName>
    </submittedName>
</protein>
<organism evidence="1 2">
    <name type="scientific">Micromonospora polyrhachis</name>
    <dbReference type="NCBI Taxonomy" id="1282883"/>
    <lineage>
        <taxon>Bacteria</taxon>
        <taxon>Bacillati</taxon>
        <taxon>Actinomycetota</taxon>
        <taxon>Actinomycetes</taxon>
        <taxon>Micromonosporales</taxon>
        <taxon>Micromonosporaceae</taxon>
        <taxon>Micromonospora</taxon>
    </lineage>
</organism>
<dbReference type="EMBL" id="JACHJW010000001">
    <property type="protein sequence ID" value="MBB4959007.1"/>
    <property type="molecule type" value="Genomic_DNA"/>
</dbReference>
<name>A0A7W7SRM3_9ACTN</name>
<accession>A0A7W7SRM3</accession>
<dbReference type="AlphaFoldDB" id="A0A7W7SRM3"/>
<evidence type="ECO:0000313" key="1">
    <source>
        <dbReference type="EMBL" id="MBB4959007.1"/>
    </source>
</evidence>
<gene>
    <name evidence="1" type="ORF">FHR38_002740</name>
</gene>